<dbReference type="Proteomes" id="UP000198711">
    <property type="component" value="Unassembled WGS sequence"/>
</dbReference>
<name>A0A8X8IDR4_9BACT</name>
<dbReference type="PANTHER" id="PTHR34704:SF1">
    <property type="entry name" value="ATPASE"/>
    <property type="match status" value="1"/>
</dbReference>
<dbReference type="PANTHER" id="PTHR34704">
    <property type="entry name" value="ATPASE"/>
    <property type="match status" value="1"/>
</dbReference>
<reference evidence="2 3" key="1">
    <citation type="submission" date="2016-10" db="EMBL/GenBank/DDBJ databases">
        <authorList>
            <person name="Varghese N."/>
            <person name="Submissions S."/>
        </authorList>
    </citation>
    <scope>NUCLEOTIDE SEQUENCE [LARGE SCALE GENOMIC DNA]</scope>
    <source>
        <strain evidence="2 3">DSM 25353</strain>
    </source>
</reference>
<comment type="caution">
    <text evidence="2">The sequence shown here is derived from an EMBL/GenBank/DDBJ whole genome shotgun (WGS) entry which is preliminary data.</text>
</comment>
<evidence type="ECO:0000259" key="1">
    <source>
        <dbReference type="Pfam" id="PF01637"/>
    </source>
</evidence>
<dbReference type="SUPFAM" id="SSF52540">
    <property type="entry name" value="P-loop containing nucleoside triphosphate hydrolases"/>
    <property type="match status" value="1"/>
</dbReference>
<keyword evidence="3" id="KW-1185">Reference proteome</keyword>
<sequence>MEPIIGRETEQNLLSKILKSGEAELVAVYGRRRVGKTFIIRHAYEKQIAFEFSGTHNATLYQQLDNFRIALSNVQGLKLGTPASWFEAFDMLTKYLTPIIKRQRRVVFFDEFPWIHTPRSGFMQAFENFWNMWASRQKNLIVVICGSAAAWMIQKVINNRGGLHNRVTRKMRLLPFTVSETEKFLRARKVNIDRFQVLQLYMAMGGIPHYLKEIEPGESATQAIDKLCFTKDGILQDEFKKLFHSLFDGADDHIAVVKALSKKGSGLNRNEIIEACGLSSGGGATQLLEELTESGFITPYIPFGKTTKDVVYRLTDEYSHFFMKFIENSKWHGAGSWEKFASGSSWKSWSGTAFEAICMKHIASIKKALGIENVHTETSTWRYKPQKNEQGAQIDLLIDRQDMCINLCEMKFSINEFSITKGYKEELWKKVQVFRSATNTKKTLFLTMITTYGVTTNEYKIGLVQNELTMDILFDE</sequence>
<proteinExistence type="predicted"/>
<evidence type="ECO:0000313" key="2">
    <source>
        <dbReference type="EMBL" id="SDX18466.1"/>
    </source>
</evidence>
<dbReference type="EMBL" id="FNNO01000010">
    <property type="protein sequence ID" value="SDX18466.1"/>
    <property type="molecule type" value="Genomic_DNA"/>
</dbReference>
<protein>
    <recommendedName>
        <fullName evidence="1">ATPase domain-containing protein</fullName>
    </recommendedName>
</protein>
<dbReference type="InterPro" id="IPR027417">
    <property type="entry name" value="P-loop_NTPase"/>
</dbReference>
<dbReference type="GO" id="GO:0005524">
    <property type="term" value="F:ATP binding"/>
    <property type="evidence" value="ECO:0007669"/>
    <property type="project" value="InterPro"/>
</dbReference>
<dbReference type="Gene3D" id="3.40.50.300">
    <property type="entry name" value="P-loop containing nucleotide triphosphate hydrolases"/>
    <property type="match status" value="1"/>
</dbReference>
<accession>A0A8X8IDR4</accession>
<dbReference type="RefSeq" id="WP_092724314.1">
    <property type="nucleotide sequence ID" value="NZ_FNNO01000010.1"/>
</dbReference>
<feature type="domain" description="ATPase" evidence="1">
    <location>
        <begin position="7"/>
        <end position="213"/>
    </location>
</feature>
<dbReference type="InterPro" id="IPR011579">
    <property type="entry name" value="ATPase_dom"/>
</dbReference>
<dbReference type="AlphaFoldDB" id="A0A8X8IDR4"/>
<dbReference type="Pfam" id="PF01637">
    <property type="entry name" value="ATPase_2"/>
    <property type="match status" value="1"/>
</dbReference>
<evidence type="ECO:0000313" key="3">
    <source>
        <dbReference type="Proteomes" id="UP000198711"/>
    </source>
</evidence>
<gene>
    <name evidence="2" type="ORF">SAMN05444410_11075</name>
</gene>
<organism evidence="2 3">
    <name type="scientific">Hydrobacter penzbergensis</name>
    <dbReference type="NCBI Taxonomy" id="1235997"/>
    <lineage>
        <taxon>Bacteria</taxon>
        <taxon>Pseudomonadati</taxon>
        <taxon>Bacteroidota</taxon>
        <taxon>Chitinophagia</taxon>
        <taxon>Chitinophagales</taxon>
        <taxon>Chitinophagaceae</taxon>
        <taxon>Hydrobacter</taxon>
    </lineage>
</organism>